<dbReference type="Pfam" id="PF23559">
    <property type="entry name" value="WHD_DRP"/>
    <property type="match status" value="1"/>
</dbReference>
<dbReference type="InterPro" id="IPR044974">
    <property type="entry name" value="Disease_R_plants"/>
</dbReference>
<proteinExistence type="predicted"/>
<dbReference type="InterPro" id="IPR042197">
    <property type="entry name" value="Apaf_helical"/>
</dbReference>
<evidence type="ECO:0000256" key="6">
    <source>
        <dbReference type="ARBA" id="ARBA00023054"/>
    </source>
</evidence>
<reference evidence="10 11" key="1">
    <citation type="submission" date="2020-09" db="EMBL/GenBank/DDBJ databases">
        <title>De no assembly of potato wild relative species, Solanum commersonii.</title>
        <authorList>
            <person name="Cho K."/>
        </authorList>
    </citation>
    <scope>NUCLEOTIDE SEQUENCE [LARGE SCALE GENOMIC DNA]</scope>
    <source>
        <strain evidence="10">LZ3.2</strain>
        <tissue evidence="10">Leaf</tissue>
    </source>
</reference>
<evidence type="ECO:0000256" key="4">
    <source>
        <dbReference type="ARBA" id="ARBA00022821"/>
    </source>
</evidence>
<organism evidence="10 11">
    <name type="scientific">Solanum commersonii</name>
    <name type="common">Commerson's wild potato</name>
    <name type="synonym">Commerson's nightshade</name>
    <dbReference type="NCBI Taxonomy" id="4109"/>
    <lineage>
        <taxon>Eukaryota</taxon>
        <taxon>Viridiplantae</taxon>
        <taxon>Streptophyta</taxon>
        <taxon>Embryophyta</taxon>
        <taxon>Tracheophyta</taxon>
        <taxon>Spermatophyta</taxon>
        <taxon>Magnoliopsida</taxon>
        <taxon>eudicotyledons</taxon>
        <taxon>Gunneridae</taxon>
        <taxon>Pentapetalae</taxon>
        <taxon>asterids</taxon>
        <taxon>lamiids</taxon>
        <taxon>Solanales</taxon>
        <taxon>Solanaceae</taxon>
        <taxon>Solanoideae</taxon>
        <taxon>Solaneae</taxon>
        <taxon>Solanum</taxon>
    </lineage>
</organism>
<evidence type="ECO:0000313" key="10">
    <source>
        <dbReference type="EMBL" id="KAG5601805.1"/>
    </source>
</evidence>
<comment type="subcellular location">
    <subcellularLocation>
        <location evidence="1">Membrane</location>
        <topology evidence="1">Peripheral membrane protein</topology>
    </subcellularLocation>
</comment>
<dbReference type="Pfam" id="PF00931">
    <property type="entry name" value="NB-ARC"/>
    <property type="match status" value="1"/>
</dbReference>
<evidence type="ECO:0000313" key="11">
    <source>
        <dbReference type="Proteomes" id="UP000824120"/>
    </source>
</evidence>
<evidence type="ECO:0000259" key="8">
    <source>
        <dbReference type="Pfam" id="PF00931"/>
    </source>
</evidence>
<dbReference type="InterPro" id="IPR002182">
    <property type="entry name" value="NB-ARC"/>
</dbReference>
<dbReference type="InterPro" id="IPR058922">
    <property type="entry name" value="WHD_DRP"/>
</dbReference>
<evidence type="ECO:0000256" key="5">
    <source>
        <dbReference type="ARBA" id="ARBA00022840"/>
    </source>
</evidence>
<protein>
    <recommendedName>
        <fullName evidence="12">NB-ARC domain-containing protein</fullName>
    </recommendedName>
</protein>
<evidence type="ECO:0000256" key="3">
    <source>
        <dbReference type="ARBA" id="ARBA00022741"/>
    </source>
</evidence>
<evidence type="ECO:0008006" key="12">
    <source>
        <dbReference type="Google" id="ProtNLM"/>
    </source>
</evidence>
<evidence type="ECO:0000256" key="7">
    <source>
        <dbReference type="ARBA" id="ARBA00023136"/>
    </source>
</evidence>
<dbReference type="OrthoDB" id="1304313at2759"/>
<sequence length="373" mass="42823">MWFPFLYEIRVTKQLIQGMEVVETCGKGTLSAGEPSTKRSITSIYEDEEVVGLEKDAEIIMKKLIRGTKERDVISIYSMPGLGKTTLARKVYNNPSIVNVKAWCAVSQTYNRRTLLVEILKQATNDEIEIKEDDDVADMLHRVLIGKRYLTHHSDPYSLSFLTSEERWELLEKKVFRGESCPPDLLEAGLQVAIHCKGLPLVVVLIAGIIAKMDRKASLWLELANDFSSLAFRRAEYEVDHLLKLWMAEEFVLNSETENVEEASRNCLSDLLNSSLVMVSGMRINPDIVYCSLHDVVREFCLRKLTEDNYIQVAVPYNPYQHLHSTESRLRIYIHDNLVKQLDDSDYHLDKIPMLDFKEPNSLEFIAHPKLNT</sequence>
<keyword evidence="5" id="KW-0067">ATP-binding</keyword>
<dbReference type="Gene3D" id="3.40.50.300">
    <property type="entry name" value="P-loop containing nucleotide triphosphate hydrolases"/>
    <property type="match status" value="1"/>
</dbReference>
<dbReference type="EMBL" id="JACXVP010000006">
    <property type="protein sequence ID" value="KAG5601805.1"/>
    <property type="molecule type" value="Genomic_DNA"/>
</dbReference>
<feature type="domain" description="NB-ARC" evidence="8">
    <location>
        <begin position="54"/>
        <end position="150"/>
    </location>
</feature>
<keyword evidence="7" id="KW-0472">Membrane</keyword>
<feature type="domain" description="Disease resistance protein winged helix" evidence="9">
    <location>
        <begin position="235"/>
        <end position="300"/>
    </location>
</feature>
<name>A0A9J5YPE0_SOLCO</name>
<dbReference type="GO" id="GO:0016020">
    <property type="term" value="C:membrane"/>
    <property type="evidence" value="ECO:0007669"/>
    <property type="project" value="UniProtKB-SubCell"/>
</dbReference>
<dbReference type="AlphaFoldDB" id="A0A9J5YPE0"/>
<dbReference type="GO" id="GO:0098542">
    <property type="term" value="P:defense response to other organism"/>
    <property type="evidence" value="ECO:0007669"/>
    <property type="project" value="TreeGrafter"/>
</dbReference>
<dbReference type="GO" id="GO:0005524">
    <property type="term" value="F:ATP binding"/>
    <property type="evidence" value="ECO:0007669"/>
    <property type="project" value="UniProtKB-KW"/>
</dbReference>
<dbReference type="Proteomes" id="UP000824120">
    <property type="component" value="Chromosome 6"/>
</dbReference>
<evidence type="ECO:0000256" key="1">
    <source>
        <dbReference type="ARBA" id="ARBA00004170"/>
    </source>
</evidence>
<evidence type="ECO:0000256" key="2">
    <source>
        <dbReference type="ARBA" id="ARBA00022614"/>
    </source>
</evidence>
<keyword evidence="3" id="KW-0547">Nucleotide-binding</keyword>
<keyword evidence="11" id="KW-1185">Reference proteome</keyword>
<evidence type="ECO:0000259" key="9">
    <source>
        <dbReference type="Pfam" id="PF23559"/>
    </source>
</evidence>
<keyword evidence="4" id="KW-0611">Plant defense</keyword>
<dbReference type="PANTHER" id="PTHR23155">
    <property type="entry name" value="DISEASE RESISTANCE PROTEIN RP"/>
    <property type="match status" value="1"/>
</dbReference>
<dbReference type="InterPro" id="IPR027417">
    <property type="entry name" value="P-loop_NTPase"/>
</dbReference>
<dbReference type="PANTHER" id="PTHR23155:SF1228">
    <property type="entry name" value="NB-ARC DOMAIN CONTAINING PROTEIN, EXPRESSED"/>
    <property type="match status" value="1"/>
</dbReference>
<gene>
    <name evidence="10" type="ORF">H5410_033175</name>
</gene>
<dbReference type="GO" id="GO:0043531">
    <property type="term" value="F:ADP binding"/>
    <property type="evidence" value="ECO:0007669"/>
    <property type="project" value="InterPro"/>
</dbReference>
<dbReference type="SUPFAM" id="SSF52540">
    <property type="entry name" value="P-loop containing nucleoside triphosphate hydrolases"/>
    <property type="match status" value="1"/>
</dbReference>
<keyword evidence="6" id="KW-0175">Coiled coil</keyword>
<dbReference type="Gene3D" id="1.10.8.430">
    <property type="entry name" value="Helical domain of apoptotic protease-activating factors"/>
    <property type="match status" value="1"/>
</dbReference>
<keyword evidence="2" id="KW-0433">Leucine-rich repeat</keyword>
<comment type="caution">
    <text evidence="10">The sequence shown here is derived from an EMBL/GenBank/DDBJ whole genome shotgun (WGS) entry which is preliminary data.</text>
</comment>
<accession>A0A9J5YPE0</accession>